<proteinExistence type="predicted"/>
<dbReference type="Proteomes" id="UP000886845">
    <property type="component" value="Unassembled WGS sequence"/>
</dbReference>
<sequence length="224" mass="25033">MTDRQRLTFFRLFGRACERQGVAPGEREAWRHALIREAVPTSGGSLTAVGTGADCDRLMAAVARLAEDHGAAMRWGTAEGRRLAAMAEACARQCFEIAQAIPSLAEQWAPGAIPYLRGVMAQAGWRDALHAEDGEWWLDLDLPRLEKLFRMLDTHRRRLLRRVPCRLLEARWDGTLAPMRRGFEIDARYVVTERGLLKQARPAERPRGGLFRVRFVAGGGVGAD</sequence>
<organism evidence="1 2">
    <name type="scientific">Candidatus Spyradenecus faecavium</name>
    <dbReference type="NCBI Taxonomy" id="2840947"/>
    <lineage>
        <taxon>Bacteria</taxon>
        <taxon>Pseudomonadati</taxon>
        <taxon>Lentisphaerota</taxon>
        <taxon>Lentisphaeria</taxon>
        <taxon>Lentisphaerales</taxon>
        <taxon>Lentisphaeraceae</taxon>
        <taxon>Lentisphaeraceae incertae sedis</taxon>
        <taxon>Candidatus Spyradenecus</taxon>
    </lineage>
</organism>
<dbReference type="AlphaFoldDB" id="A0A9D1NLU2"/>
<comment type="caution">
    <text evidence="1">The sequence shown here is derived from an EMBL/GenBank/DDBJ whole genome shotgun (WGS) entry which is preliminary data.</text>
</comment>
<reference evidence="1" key="2">
    <citation type="journal article" date="2021" name="PeerJ">
        <title>Extensive microbial diversity within the chicken gut microbiome revealed by metagenomics and culture.</title>
        <authorList>
            <person name="Gilroy R."/>
            <person name="Ravi A."/>
            <person name="Getino M."/>
            <person name="Pursley I."/>
            <person name="Horton D.L."/>
            <person name="Alikhan N.F."/>
            <person name="Baker D."/>
            <person name="Gharbi K."/>
            <person name="Hall N."/>
            <person name="Watson M."/>
            <person name="Adriaenssens E.M."/>
            <person name="Foster-Nyarko E."/>
            <person name="Jarju S."/>
            <person name="Secka A."/>
            <person name="Antonio M."/>
            <person name="Oren A."/>
            <person name="Chaudhuri R.R."/>
            <person name="La Ragione R."/>
            <person name="Hildebrand F."/>
            <person name="Pallen M.J."/>
        </authorList>
    </citation>
    <scope>NUCLEOTIDE SEQUENCE</scope>
    <source>
        <strain evidence="1">35461</strain>
    </source>
</reference>
<protein>
    <submittedName>
        <fullName evidence="1">Uncharacterized protein</fullName>
    </submittedName>
</protein>
<gene>
    <name evidence="1" type="ORF">IAC79_01535</name>
</gene>
<accession>A0A9D1NLU2</accession>
<evidence type="ECO:0000313" key="2">
    <source>
        <dbReference type="Proteomes" id="UP000886845"/>
    </source>
</evidence>
<evidence type="ECO:0000313" key="1">
    <source>
        <dbReference type="EMBL" id="HIV08782.1"/>
    </source>
</evidence>
<reference evidence="1" key="1">
    <citation type="submission" date="2020-10" db="EMBL/GenBank/DDBJ databases">
        <authorList>
            <person name="Gilroy R."/>
        </authorList>
    </citation>
    <scope>NUCLEOTIDE SEQUENCE</scope>
    <source>
        <strain evidence="1">35461</strain>
    </source>
</reference>
<dbReference type="EMBL" id="DVOR01000051">
    <property type="protein sequence ID" value="HIV08782.1"/>
    <property type="molecule type" value="Genomic_DNA"/>
</dbReference>
<name>A0A9D1NLU2_9BACT</name>